<sequence length="229" mass="26118">MIKFHPSEQHLFHYVTGDLTPAMLMMVGTHVDMCPHCQNEIQHIEESLAQKVFGQAQVPAELTEQVSFFDGESMLASIMSQTPKRITPVMRQDVPNELVLEGKRFQLPGTLARNQHRVGEWQKILGQMWRAPVHVGGEDVLTFIYMDKDTRVPEHTHKGREATLVVNGVFNDERSEYRDGDFIFVDDSVIHTPETRHEDCLTLSALDAPMHFTSGLSRLLNPFSSLFFK</sequence>
<reference evidence="2 3" key="1">
    <citation type="submission" date="2014-06" db="EMBL/GenBank/DDBJ databases">
        <title>Draft genome sequence of Idiomarina sp. MCCC 1A10513.</title>
        <authorList>
            <person name="Du J."/>
            <person name="Lai Q."/>
            <person name="Shao Z."/>
        </authorList>
    </citation>
    <scope>NUCLEOTIDE SEQUENCE [LARGE SCALE GENOMIC DNA]</scope>
    <source>
        <strain evidence="2 3">MCCC 1A10513</strain>
    </source>
</reference>
<dbReference type="AlphaFoldDB" id="A0A094JBD3"/>
<gene>
    <name evidence="2" type="ORF">IDAT_01815</name>
</gene>
<dbReference type="Gene3D" id="2.60.120.10">
    <property type="entry name" value="Jelly Rolls"/>
    <property type="match status" value="1"/>
</dbReference>
<keyword evidence="3" id="KW-1185">Reference proteome</keyword>
<name>A0A094JBD3_9GAMM</name>
<dbReference type="SUPFAM" id="SSF51182">
    <property type="entry name" value="RmlC-like cupins"/>
    <property type="match status" value="1"/>
</dbReference>
<evidence type="ECO:0000313" key="3">
    <source>
        <dbReference type="Proteomes" id="UP000053718"/>
    </source>
</evidence>
<dbReference type="EMBL" id="JPIN01000001">
    <property type="protein sequence ID" value="KFZ29856.1"/>
    <property type="molecule type" value="Genomic_DNA"/>
</dbReference>
<dbReference type="Proteomes" id="UP000053718">
    <property type="component" value="Unassembled WGS sequence"/>
</dbReference>
<dbReference type="eggNOG" id="COG3806">
    <property type="taxonomic scope" value="Bacteria"/>
</dbReference>
<dbReference type="InterPro" id="IPR014710">
    <property type="entry name" value="RmlC-like_jellyroll"/>
</dbReference>
<protein>
    <submittedName>
        <fullName evidence="2">Transcriptional regulator</fullName>
    </submittedName>
</protein>
<dbReference type="Gene3D" id="1.10.10.1320">
    <property type="entry name" value="Anti-sigma factor, zinc-finger domain"/>
    <property type="match status" value="1"/>
</dbReference>
<dbReference type="Pfam" id="PF12973">
    <property type="entry name" value="Cupin_7"/>
    <property type="match status" value="1"/>
</dbReference>
<dbReference type="STRING" id="1517416.IDAT_01815"/>
<dbReference type="InterPro" id="IPR041916">
    <property type="entry name" value="Anti_sigma_zinc_sf"/>
</dbReference>
<organism evidence="2 3">
    <name type="scientific">Pseudidiomarina atlantica</name>
    <dbReference type="NCBI Taxonomy" id="1517416"/>
    <lineage>
        <taxon>Bacteria</taxon>
        <taxon>Pseudomonadati</taxon>
        <taxon>Pseudomonadota</taxon>
        <taxon>Gammaproteobacteria</taxon>
        <taxon>Alteromonadales</taxon>
        <taxon>Idiomarinaceae</taxon>
        <taxon>Pseudidiomarina</taxon>
    </lineage>
</organism>
<evidence type="ECO:0000259" key="1">
    <source>
        <dbReference type="Pfam" id="PF12973"/>
    </source>
</evidence>
<comment type="caution">
    <text evidence="2">The sequence shown here is derived from an EMBL/GenBank/DDBJ whole genome shotgun (WGS) entry which is preliminary data.</text>
</comment>
<dbReference type="InterPro" id="IPR011051">
    <property type="entry name" value="RmlC_Cupin_sf"/>
</dbReference>
<feature type="domain" description="ChrR-like cupin" evidence="1">
    <location>
        <begin position="120"/>
        <end position="204"/>
    </location>
</feature>
<dbReference type="NCBIfam" id="TIGR02451">
    <property type="entry name" value="anti_sig_ChrR"/>
    <property type="match status" value="1"/>
</dbReference>
<dbReference type="InterPro" id="IPR012807">
    <property type="entry name" value="Anti-sigma_ChrR"/>
</dbReference>
<dbReference type="RefSeq" id="WP_034729710.1">
    <property type="nucleotide sequence ID" value="NZ_JPIN01000001.1"/>
</dbReference>
<dbReference type="InterPro" id="IPR025979">
    <property type="entry name" value="ChrR-like_cupin_dom"/>
</dbReference>
<dbReference type="OrthoDB" id="2988517at2"/>
<evidence type="ECO:0000313" key="2">
    <source>
        <dbReference type="EMBL" id="KFZ29856.1"/>
    </source>
</evidence>
<accession>A0A094JBD3</accession>
<proteinExistence type="predicted"/>